<sequence>MCQKILILDDDTSLLETLAILLEDNGYEVKALSSGEKVIESINEFNPGLVLMDVMLAGLDGLTICRTIKNHDGMRDLPVILISGHYDLERALSHQGAPNDFLAKPFDLDVLLTKIKQQLDKAI</sequence>
<gene>
    <name evidence="1" type="primary">mtrA_1</name>
    <name evidence="1" type="ORF">MgSA37_01692</name>
</gene>
<keyword evidence="2" id="KW-1185">Reference proteome</keyword>
<reference evidence="1 2" key="1">
    <citation type="submission" date="2015-12" db="EMBL/GenBank/DDBJ databases">
        <title>Genome sequence of Mucilaginibacter gotjawali.</title>
        <authorList>
            <person name="Lee J.S."/>
            <person name="Lee K.C."/>
            <person name="Kim K.K."/>
            <person name="Lee B.W."/>
        </authorList>
    </citation>
    <scope>NUCLEOTIDE SEQUENCE [LARGE SCALE GENOMIC DNA]</scope>
    <source>
        <strain evidence="1 2">SA3-7</strain>
    </source>
</reference>
<name>A0A0X8X1P5_9SPHI</name>
<dbReference type="RefSeq" id="WP_096351121.1">
    <property type="nucleotide sequence ID" value="NZ_AP017313.1"/>
</dbReference>
<accession>A0A0X8X1P5</accession>
<dbReference type="GO" id="GO:0000160">
    <property type="term" value="P:phosphorelay signal transduction system"/>
    <property type="evidence" value="ECO:0007669"/>
    <property type="project" value="InterPro"/>
</dbReference>
<dbReference type="InterPro" id="IPR050595">
    <property type="entry name" value="Bact_response_regulator"/>
</dbReference>
<dbReference type="GO" id="GO:0003677">
    <property type="term" value="F:DNA binding"/>
    <property type="evidence" value="ECO:0007669"/>
    <property type="project" value="UniProtKB-KW"/>
</dbReference>
<evidence type="ECO:0000313" key="2">
    <source>
        <dbReference type="Proteomes" id="UP000218263"/>
    </source>
</evidence>
<evidence type="ECO:0000313" key="1">
    <source>
        <dbReference type="EMBL" id="BAU53523.1"/>
    </source>
</evidence>
<dbReference type="PANTHER" id="PTHR44591:SF3">
    <property type="entry name" value="RESPONSE REGULATORY DOMAIN-CONTAINING PROTEIN"/>
    <property type="match status" value="1"/>
</dbReference>
<dbReference type="OrthoDB" id="677887at2"/>
<organism evidence="1 2">
    <name type="scientific">Mucilaginibacter gotjawali</name>
    <dbReference type="NCBI Taxonomy" id="1550579"/>
    <lineage>
        <taxon>Bacteria</taxon>
        <taxon>Pseudomonadati</taxon>
        <taxon>Bacteroidota</taxon>
        <taxon>Sphingobacteriia</taxon>
        <taxon>Sphingobacteriales</taxon>
        <taxon>Sphingobacteriaceae</taxon>
        <taxon>Mucilaginibacter</taxon>
    </lineage>
</organism>
<dbReference type="SMART" id="SM00448">
    <property type="entry name" value="REC"/>
    <property type="match status" value="1"/>
</dbReference>
<dbReference type="AlphaFoldDB" id="A0A0X8X1P5"/>
<proteinExistence type="predicted"/>
<dbReference type="InterPro" id="IPR001789">
    <property type="entry name" value="Sig_transdc_resp-reg_receiver"/>
</dbReference>
<dbReference type="InterPro" id="IPR011006">
    <property type="entry name" value="CheY-like_superfamily"/>
</dbReference>
<dbReference type="Gene3D" id="3.40.50.2300">
    <property type="match status" value="1"/>
</dbReference>
<dbReference type="SUPFAM" id="SSF52172">
    <property type="entry name" value="CheY-like"/>
    <property type="match status" value="1"/>
</dbReference>
<dbReference type="PROSITE" id="PS50110">
    <property type="entry name" value="RESPONSE_REGULATORY"/>
    <property type="match status" value="1"/>
</dbReference>
<protein>
    <submittedName>
        <fullName evidence="1">DNA-binding response regulator MtrA</fullName>
    </submittedName>
</protein>
<keyword evidence="1" id="KW-0238">DNA-binding</keyword>
<dbReference type="Pfam" id="PF00072">
    <property type="entry name" value="Response_reg"/>
    <property type="match status" value="1"/>
</dbReference>
<dbReference type="Proteomes" id="UP000218263">
    <property type="component" value="Chromosome"/>
</dbReference>
<dbReference type="KEGG" id="mgot:MgSA37_01692"/>
<dbReference type="EMBL" id="AP017313">
    <property type="protein sequence ID" value="BAU53523.1"/>
    <property type="molecule type" value="Genomic_DNA"/>
</dbReference>
<dbReference type="PANTHER" id="PTHR44591">
    <property type="entry name" value="STRESS RESPONSE REGULATOR PROTEIN 1"/>
    <property type="match status" value="1"/>
</dbReference>